<evidence type="ECO:0000313" key="2">
    <source>
        <dbReference type="Proteomes" id="UP001446871"/>
    </source>
</evidence>
<proteinExistence type="predicted"/>
<gene>
    <name evidence="1" type="ORF">PG996_013759</name>
</gene>
<dbReference type="Proteomes" id="UP001446871">
    <property type="component" value="Unassembled WGS sequence"/>
</dbReference>
<keyword evidence="2" id="KW-1185">Reference proteome</keyword>
<accession>A0ABR1TIC1</accession>
<evidence type="ECO:0000313" key="1">
    <source>
        <dbReference type="EMBL" id="KAK8045695.1"/>
    </source>
</evidence>
<name>A0ABR1TIC1_9PEZI</name>
<sequence>MEPAHIVILRLGVVATRLALLVIFDGLVRRDVGLGRKAETAGHAAICGRHSVGVLGGGAVHVDRIQPSPHLMQRIISYSLGRVDDALVLMHLQLLKDFDLCPKLGQLLLIRGERPYLCCSRHQQAVAPPPVCASSRGSGRTHRLPSSALGPVVGAVRQRIPLKFSPGLDDGADHIQQRPFPHPRTPRWVAPRSSVVWCLRTSRLIRVVPYRVEFVPTWLAKRFRMRKSVVGNDDW</sequence>
<dbReference type="EMBL" id="JAQQWM010000009">
    <property type="protein sequence ID" value="KAK8045695.1"/>
    <property type="molecule type" value="Genomic_DNA"/>
</dbReference>
<organism evidence="1 2">
    <name type="scientific">Apiospora saccharicola</name>
    <dbReference type="NCBI Taxonomy" id="335842"/>
    <lineage>
        <taxon>Eukaryota</taxon>
        <taxon>Fungi</taxon>
        <taxon>Dikarya</taxon>
        <taxon>Ascomycota</taxon>
        <taxon>Pezizomycotina</taxon>
        <taxon>Sordariomycetes</taxon>
        <taxon>Xylariomycetidae</taxon>
        <taxon>Amphisphaeriales</taxon>
        <taxon>Apiosporaceae</taxon>
        <taxon>Apiospora</taxon>
    </lineage>
</organism>
<comment type="caution">
    <text evidence="1">The sequence shown here is derived from an EMBL/GenBank/DDBJ whole genome shotgun (WGS) entry which is preliminary data.</text>
</comment>
<evidence type="ECO:0008006" key="3">
    <source>
        <dbReference type="Google" id="ProtNLM"/>
    </source>
</evidence>
<protein>
    <recommendedName>
        <fullName evidence="3">Secreted protein</fullName>
    </recommendedName>
</protein>
<reference evidence="1 2" key="1">
    <citation type="submission" date="2023-01" db="EMBL/GenBank/DDBJ databases">
        <title>Analysis of 21 Apiospora genomes using comparative genomics revels a genus with tremendous synthesis potential of carbohydrate active enzymes and secondary metabolites.</title>
        <authorList>
            <person name="Sorensen T."/>
        </authorList>
    </citation>
    <scope>NUCLEOTIDE SEQUENCE [LARGE SCALE GENOMIC DNA]</scope>
    <source>
        <strain evidence="1 2">CBS 83171</strain>
    </source>
</reference>